<dbReference type="GO" id="GO:0016887">
    <property type="term" value="F:ATP hydrolysis activity"/>
    <property type="evidence" value="ECO:0007669"/>
    <property type="project" value="InterPro"/>
</dbReference>
<evidence type="ECO:0000313" key="8">
    <source>
        <dbReference type="EMBL" id="TCS78089.1"/>
    </source>
</evidence>
<dbReference type="PANTHER" id="PTHR43790">
    <property type="entry name" value="CARBOHYDRATE TRANSPORT ATP-BINDING PROTEIN MG119-RELATED"/>
    <property type="match status" value="1"/>
</dbReference>
<evidence type="ECO:0000259" key="7">
    <source>
        <dbReference type="PROSITE" id="PS50893"/>
    </source>
</evidence>
<keyword evidence="5" id="KW-1278">Translocase</keyword>
<accession>A0A4R3K5N6</accession>
<keyword evidence="4 8" id="KW-0067">ATP-binding</keyword>
<organism evidence="8 9">
    <name type="scientific">Muricomes intestini</name>
    <dbReference type="NCBI Taxonomy" id="1796634"/>
    <lineage>
        <taxon>Bacteria</taxon>
        <taxon>Bacillati</taxon>
        <taxon>Bacillota</taxon>
        <taxon>Clostridia</taxon>
        <taxon>Lachnospirales</taxon>
        <taxon>Lachnospiraceae</taxon>
        <taxon>Muricomes</taxon>
    </lineage>
</organism>
<dbReference type="InterPro" id="IPR027417">
    <property type="entry name" value="P-loop_NTPase"/>
</dbReference>
<dbReference type="CDD" id="cd00267">
    <property type="entry name" value="ABC_ATPase"/>
    <property type="match status" value="1"/>
</dbReference>
<sequence length="477" mass="55479">MKKEVFRMENVVGDETDITNLDNMNFHMNKGEILGLIPVNGCGRENLLRLLCRNRPIRLGRIYVGEKLVNSHMYSDNSLNQVYLLEQKSKLISELTVLDNIYVLQKMHRKFFYNRTQVRKQFRWLCESMKVNIRPDVNAYKLAPLERIIVEIMKGIEQGAKLIVMSGIGECISFSHLNLLKNIMVDLAKQGMSFLYFCSNYEEIIDSCDRILFMQDGRDLKLFERNEFNRRWLQKMIYSFPDISATPRHNTSRVIFEVKGLRTIRRESKNLIMRAGQCLVLYDKNRVIDSLLKLKDMLPCKMWLEGEQMSFGKMQKVLGTQVMLLAPDPTKSMIYKEFTFIENLCLGLGKKVHEQIVSERVLESVKEEYREFLGECIDEKDVSALDIFDLYKLIYYRIHLLNPSLAIIFNPFKNTDINLRGHIVELILRLKEKGITLIVVSVDINASMLVADTIGIIETEGLTEVHEAKDFGFINTL</sequence>
<dbReference type="SUPFAM" id="SSF52540">
    <property type="entry name" value="P-loop containing nucleoside triphosphate hydrolases"/>
    <property type="match status" value="2"/>
</dbReference>
<dbReference type="PROSITE" id="PS50893">
    <property type="entry name" value="ABC_TRANSPORTER_2"/>
    <property type="match status" value="1"/>
</dbReference>
<dbReference type="Proteomes" id="UP000295726">
    <property type="component" value="Unassembled WGS sequence"/>
</dbReference>
<keyword evidence="1" id="KW-0813">Transport</keyword>
<reference evidence="8 9" key="1">
    <citation type="submission" date="2019-03" db="EMBL/GenBank/DDBJ databases">
        <title>Genomic Encyclopedia of Type Strains, Phase IV (KMG-IV): sequencing the most valuable type-strain genomes for metagenomic binning, comparative biology and taxonomic classification.</title>
        <authorList>
            <person name="Goeker M."/>
        </authorList>
    </citation>
    <scope>NUCLEOTIDE SEQUENCE [LARGE SCALE GENOMIC DNA]</scope>
    <source>
        <strain evidence="8 9">DSM 29489</strain>
    </source>
</reference>
<comment type="caution">
    <text evidence="8">The sequence shown here is derived from an EMBL/GenBank/DDBJ whole genome shotgun (WGS) entry which is preliminary data.</text>
</comment>
<dbReference type="EMBL" id="SLZZ01000013">
    <property type="protein sequence ID" value="TCS78089.1"/>
    <property type="molecule type" value="Genomic_DNA"/>
</dbReference>
<evidence type="ECO:0000256" key="1">
    <source>
        <dbReference type="ARBA" id="ARBA00022448"/>
    </source>
</evidence>
<evidence type="ECO:0000256" key="2">
    <source>
        <dbReference type="ARBA" id="ARBA00022475"/>
    </source>
</evidence>
<name>A0A4R3K5N6_9FIRM</name>
<feature type="domain" description="ABC transporter" evidence="7">
    <location>
        <begin position="6"/>
        <end position="241"/>
    </location>
</feature>
<evidence type="ECO:0000256" key="4">
    <source>
        <dbReference type="ARBA" id="ARBA00022840"/>
    </source>
</evidence>
<dbReference type="AlphaFoldDB" id="A0A4R3K5N6"/>
<dbReference type="Pfam" id="PF00005">
    <property type="entry name" value="ABC_tran"/>
    <property type="match status" value="1"/>
</dbReference>
<proteinExistence type="predicted"/>
<evidence type="ECO:0000256" key="5">
    <source>
        <dbReference type="ARBA" id="ARBA00022967"/>
    </source>
</evidence>
<gene>
    <name evidence="8" type="ORF">EDD59_11348</name>
</gene>
<keyword evidence="3" id="KW-0547">Nucleotide-binding</keyword>
<dbReference type="InterPro" id="IPR050107">
    <property type="entry name" value="ABC_carbohydrate_import_ATPase"/>
</dbReference>
<keyword evidence="2" id="KW-1003">Cell membrane</keyword>
<evidence type="ECO:0000256" key="6">
    <source>
        <dbReference type="ARBA" id="ARBA00023136"/>
    </source>
</evidence>
<dbReference type="InterPro" id="IPR003439">
    <property type="entry name" value="ABC_transporter-like_ATP-bd"/>
</dbReference>
<keyword evidence="9" id="KW-1185">Reference proteome</keyword>
<dbReference type="PANTHER" id="PTHR43790:SF3">
    <property type="entry name" value="D-ALLOSE IMPORT ATP-BINDING PROTEIN ALSA-RELATED"/>
    <property type="match status" value="1"/>
</dbReference>
<evidence type="ECO:0000313" key="9">
    <source>
        <dbReference type="Proteomes" id="UP000295726"/>
    </source>
</evidence>
<dbReference type="Gene3D" id="3.40.50.300">
    <property type="entry name" value="P-loop containing nucleotide triphosphate hydrolases"/>
    <property type="match status" value="2"/>
</dbReference>
<keyword evidence="6" id="KW-0472">Membrane</keyword>
<protein>
    <submittedName>
        <fullName evidence="8">Ribose transport system ATP-binding protein</fullName>
    </submittedName>
</protein>
<dbReference type="GO" id="GO:0005524">
    <property type="term" value="F:ATP binding"/>
    <property type="evidence" value="ECO:0007669"/>
    <property type="project" value="UniProtKB-KW"/>
</dbReference>
<evidence type="ECO:0000256" key="3">
    <source>
        <dbReference type="ARBA" id="ARBA00022741"/>
    </source>
</evidence>